<keyword evidence="5" id="KW-1185">Reference proteome</keyword>
<dbReference type="SUPFAM" id="SSF52540">
    <property type="entry name" value="P-loop containing nucleoside triphosphate hydrolases"/>
    <property type="match status" value="1"/>
</dbReference>
<organism evidence="4 5">
    <name type="scientific">Marasmius tenuissimus</name>
    <dbReference type="NCBI Taxonomy" id="585030"/>
    <lineage>
        <taxon>Eukaryota</taxon>
        <taxon>Fungi</taxon>
        <taxon>Dikarya</taxon>
        <taxon>Basidiomycota</taxon>
        <taxon>Agaricomycotina</taxon>
        <taxon>Agaricomycetes</taxon>
        <taxon>Agaricomycetidae</taxon>
        <taxon>Agaricales</taxon>
        <taxon>Marasmiineae</taxon>
        <taxon>Marasmiaceae</taxon>
        <taxon>Marasmius</taxon>
    </lineage>
</organism>
<dbReference type="PANTHER" id="PTHR24070">
    <property type="entry name" value="RAS, DI-RAS, AND RHEB FAMILY MEMBERS OF SMALL GTPASE SUPERFAMILY"/>
    <property type="match status" value="1"/>
</dbReference>
<dbReference type="PROSITE" id="PS51419">
    <property type="entry name" value="RAB"/>
    <property type="match status" value="1"/>
</dbReference>
<proteinExistence type="predicted"/>
<keyword evidence="3" id="KW-0342">GTP-binding</keyword>
<evidence type="ECO:0000256" key="3">
    <source>
        <dbReference type="ARBA" id="ARBA00023134"/>
    </source>
</evidence>
<reference evidence="4 5" key="1">
    <citation type="submission" date="2024-05" db="EMBL/GenBank/DDBJ databases">
        <title>A draft genome resource for the thread blight pathogen Marasmius tenuissimus strain MS-2.</title>
        <authorList>
            <person name="Yulfo-Soto G.E."/>
            <person name="Baruah I.K."/>
            <person name="Amoako-Attah I."/>
            <person name="Bukari Y."/>
            <person name="Meinhardt L.W."/>
            <person name="Bailey B.A."/>
            <person name="Cohen S.P."/>
        </authorList>
    </citation>
    <scope>NUCLEOTIDE SEQUENCE [LARGE SCALE GENOMIC DNA]</scope>
    <source>
        <strain evidence="4 5">MS-2</strain>
    </source>
</reference>
<protein>
    <submittedName>
        <fullName evidence="4">Ras-related protein rsr1</fullName>
    </submittedName>
</protein>
<dbReference type="SMART" id="SM00173">
    <property type="entry name" value="RAS"/>
    <property type="match status" value="1"/>
</dbReference>
<gene>
    <name evidence="4" type="primary">RSR1</name>
    <name evidence="4" type="ORF">AAF712_012151</name>
</gene>
<dbReference type="PROSITE" id="PS51421">
    <property type="entry name" value="RAS"/>
    <property type="match status" value="1"/>
</dbReference>
<comment type="subcellular location">
    <subcellularLocation>
        <location evidence="1">Cell membrane</location>
        <topology evidence="1">Lipid-anchor</topology>
        <orientation evidence="1">Cytoplasmic side</orientation>
    </subcellularLocation>
</comment>
<dbReference type="InterPro" id="IPR020849">
    <property type="entry name" value="Small_GTPase_Ras-type"/>
</dbReference>
<comment type="caution">
    <text evidence="4">The sequence shown here is derived from an EMBL/GenBank/DDBJ whole genome shotgun (WGS) entry which is preliminary data.</text>
</comment>
<keyword evidence="2" id="KW-0547">Nucleotide-binding</keyword>
<accession>A0ABR2ZI61</accession>
<sequence>MMTSLTQEASLKEVDNMRKQIYRIKGGNTQSIPIVVVGTKLDLVNEREVTAATIANLSTRWNLPFYETSAKRNWHVSEVFEDLLRQLRRTYPVAAPVKKKNKPFGGCIVM</sequence>
<dbReference type="EMBL" id="JBBXMP010000150">
    <property type="protein sequence ID" value="KAL0061030.1"/>
    <property type="molecule type" value="Genomic_DNA"/>
</dbReference>
<dbReference type="Gene3D" id="3.40.50.300">
    <property type="entry name" value="P-loop containing nucleotide triphosphate hydrolases"/>
    <property type="match status" value="1"/>
</dbReference>
<evidence type="ECO:0000256" key="2">
    <source>
        <dbReference type="ARBA" id="ARBA00022741"/>
    </source>
</evidence>
<dbReference type="InterPro" id="IPR027417">
    <property type="entry name" value="P-loop_NTPase"/>
</dbReference>
<dbReference type="Proteomes" id="UP001437256">
    <property type="component" value="Unassembled WGS sequence"/>
</dbReference>
<name>A0ABR2ZI61_9AGAR</name>
<dbReference type="PRINTS" id="PR00449">
    <property type="entry name" value="RASTRNSFRMNG"/>
</dbReference>
<evidence type="ECO:0000256" key="1">
    <source>
        <dbReference type="ARBA" id="ARBA00004342"/>
    </source>
</evidence>
<dbReference type="Pfam" id="PF00071">
    <property type="entry name" value="Ras"/>
    <property type="match status" value="1"/>
</dbReference>
<evidence type="ECO:0000313" key="5">
    <source>
        <dbReference type="Proteomes" id="UP001437256"/>
    </source>
</evidence>
<evidence type="ECO:0000313" key="4">
    <source>
        <dbReference type="EMBL" id="KAL0061030.1"/>
    </source>
</evidence>
<dbReference type="InterPro" id="IPR001806">
    <property type="entry name" value="Small_GTPase"/>
</dbReference>